<dbReference type="AlphaFoldDB" id="A0A8X8XUV2"/>
<sequence length="141" mass="15930">MLQVPIKETKRREKNSLNLSVEALQPHFGKKLKDVAEELGIGRSTIKSACRELGIPRWPNRKQHLFKEESAGNSEHSVSPSIGNLHPLDDVTETNADKVIVKDGDGDEILLTRAVDLQVCPKSRWFDDMCNKDKDLFSFMT</sequence>
<dbReference type="InterPro" id="IPR045012">
    <property type="entry name" value="NLP"/>
</dbReference>
<dbReference type="EMBL" id="PNBA02000006">
    <property type="protein sequence ID" value="KAG6420831.1"/>
    <property type="molecule type" value="Genomic_DNA"/>
</dbReference>
<keyword evidence="1" id="KW-0805">Transcription regulation</keyword>
<comment type="caution">
    <text evidence="7">The sequence shown here is derived from an EMBL/GenBank/DDBJ whole genome shotgun (WGS) entry which is preliminary data.</text>
</comment>
<dbReference type="InterPro" id="IPR003035">
    <property type="entry name" value="RWP-RK_dom"/>
</dbReference>
<evidence type="ECO:0000256" key="5">
    <source>
        <dbReference type="SAM" id="MobiDB-lite"/>
    </source>
</evidence>
<keyword evidence="4" id="KW-0539">Nucleus</keyword>
<dbReference type="PANTHER" id="PTHR32002">
    <property type="entry name" value="PROTEIN NLP8"/>
    <property type="match status" value="1"/>
</dbReference>
<proteinExistence type="predicted"/>
<evidence type="ECO:0000313" key="8">
    <source>
        <dbReference type="Proteomes" id="UP000298416"/>
    </source>
</evidence>
<organism evidence="7">
    <name type="scientific">Salvia splendens</name>
    <name type="common">Scarlet sage</name>
    <dbReference type="NCBI Taxonomy" id="180675"/>
    <lineage>
        <taxon>Eukaryota</taxon>
        <taxon>Viridiplantae</taxon>
        <taxon>Streptophyta</taxon>
        <taxon>Embryophyta</taxon>
        <taxon>Tracheophyta</taxon>
        <taxon>Spermatophyta</taxon>
        <taxon>Magnoliopsida</taxon>
        <taxon>eudicotyledons</taxon>
        <taxon>Gunneridae</taxon>
        <taxon>Pentapetalae</taxon>
        <taxon>asterids</taxon>
        <taxon>lamiids</taxon>
        <taxon>Lamiales</taxon>
        <taxon>Lamiaceae</taxon>
        <taxon>Nepetoideae</taxon>
        <taxon>Mentheae</taxon>
        <taxon>Salviinae</taxon>
        <taxon>Salvia</taxon>
        <taxon>Salvia subgen. Calosphace</taxon>
        <taxon>core Calosphace</taxon>
    </lineage>
</organism>
<feature type="region of interest" description="Disordered" evidence="5">
    <location>
        <begin position="67"/>
        <end position="89"/>
    </location>
</feature>
<dbReference type="GO" id="GO:0003677">
    <property type="term" value="F:DNA binding"/>
    <property type="evidence" value="ECO:0007669"/>
    <property type="project" value="UniProtKB-KW"/>
</dbReference>
<protein>
    <recommendedName>
        <fullName evidence="6">RWP-RK domain-containing protein</fullName>
    </recommendedName>
</protein>
<evidence type="ECO:0000256" key="3">
    <source>
        <dbReference type="ARBA" id="ARBA00023163"/>
    </source>
</evidence>
<evidence type="ECO:0000256" key="1">
    <source>
        <dbReference type="ARBA" id="ARBA00023015"/>
    </source>
</evidence>
<keyword evidence="2" id="KW-0238">DNA-binding</keyword>
<feature type="compositionally biased region" description="Polar residues" evidence="5">
    <location>
        <begin position="71"/>
        <end position="82"/>
    </location>
</feature>
<evidence type="ECO:0000313" key="7">
    <source>
        <dbReference type="EMBL" id="KAG6420831.1"/>
    </source>
</evidence>
<evidence type="ECO:0000256" key="2">
    <source>
        <dbReference type="ARBA" id="ARBA00023125"/>
    </source>
</evidence>
<dbReference type="Pfam" id="PF02042">
    <property type="entry name" value="RWP-RK"/>
    <property type="match status" value="1"/>
</dbReference>
<feature type="domain" description="RWP-RK" evidence="6">
    <location>
        <begin position="2"/>
        <end position="87"/>
    </location>
</feature>
<accession>A0A8X8XUV2</accession>
<dbReference type="Proteomes" id="UP000298416">
    <property type="component" value="Unassembled WGS sequence"/>
</dbReference>
<keyword evidence="3" id="KW-0804">Transcription</keyword>
<name>A0A8X8XUV2_SALSN</name>
<evidence type="ECO:0000259" key="6">
    <source>
        <dbReference type="PROSITE" id="PS51519"/>
    </source>
</evidence>
<reference evidence="7" key="1">
    <citation type="submission" date="2018-01" db="EMBL/GenBank/DDBJ databases">
        <authorList>
            <person name="Mao J.F."/>
        </authorList>
    </citation>
    <scope>NUCLEOTIDE SEQUENCE</scope>
    <source>
        <strain evidence="7">Huo1</strain>
        <tissue evidence="7">Leaf</tissue>
    </source>
</reference>
<keyword evidence="8" id="KW-1185">Reference proteome</keyword>
<gene>
    <name evidence="7" type="ORF">SASPL_117373</name>
</gene>
<dbReference type="GO" id="GO:0003700">
    <property type="term" value="F:DNA-binding transcription factor activity"/>
    <property type="evidence" value="ECO:0007669"/>
    <property type="project" value="InterPro"/>
</dbReference>
<dbReference type="PANTHER" id="PTHR32002:SF35">
    <property type="entry name" value="PROTEIN NLP6"/>
    <property type="match status" value="1"/>
</dbReference>
<evidence type="ECO:0000256" key="4">
    <source>
        <dbReference type="ARBA" id="ARBA00023242"/>
    </source>
</evidence>
<reference evidence="7" key="2">
    <citation type="submission" date="2020-08" db="EMBL/GenBank/DDBJ databases">
        <title>Plant Genome Project.</title>
        <authorList>
            <person name="Zhang R.-G."/>
        </authorList>
    </citation>
    <scope>NUCLEOTIDE SEQUENCE</scope>
    <source>
        <strain evidence="7">Huo1</strain>
        <tissue evidence="7">Leaf</tissue>
    </source>
</reference>
<dbReference type="PROSITE" id="PS51519">
    <property type="entry name" value="RWP_RK"/>
    <property type="match status" value="1"/>
</dbReference>